<dbReference type="EMBL" id="JAXCGZ010009467">
    <property type="protein sequence ID" value="KAK7077130.1"/>
    <property type="molecule type" value="Genomic_DNA"/>
</dbReference>
<keyword evidence="2" id="KW-1185">Reference proteome</keyword>
<proteinExistence type="predicted"/>
<evidence type="ECO:0000313" key="2">
    <source>
        <dbReference type="Proteomes" id="UP001381693"/>
    </source>
</evidence>
<dbReference type="AlphaFoldDB" id="A0AAN8X371"/>
<gene>
    <name evidence="1" type="ORF">SK128_007439</name>
</gene>
<evidence type="ECO:0000313" key="1">
    <source>
        <dbReference type="EMBL" id="KAK7077130.1"/>
    </source>
</evidence>
<accession>A0AAN8X371</accession>
<protein>
    <submittedName>
        <fullName evidence="1">Uncharacterized protein</fullName>
    </submittedName>
</protein>
<dbReference type="Proteomes" id="UP001381693">
    <property type="component" value="Unassembled WGS sequence"/>
</dbReference>
<reference evidence="1 2" key="1">
    <citation type="submission" date="2023-11" db="EMBL/GenBank/DDBJ databases">
        <title>Halocaridina rubra genome assembly.</title>
        <authorList>
            <person name="Smith C."/>
        </authorList>
    </citation>
    <scope>NUCLEOTIDE SEQUENCE [LARGE SCALE GENOMIC DNA]</scope>
    <source>
        <strain evidence="1">EP-1</strain>
        <tissue evidence="1">Whole</tissue>
    </source>
</reference>
<name>A0AAN8X371_HALRR</name>
<comment type="caution">
    <text evidence="1">The sequence shown here is derived from an EMBL/GenBank/DDBJ whole genome shotgun (WGS) entry which is preliminary data.</text>
</comment>
<sequence>MEDTDFCGQGPGPVEETDMNEMMESSHRYFFARKFHTHSSTHITRITALKCSGRIVFGGREEKGLRDKYRNERLVP</sequence>
<organism evidence="1 2">
    <name type="scientific">Halocaridina rubra</name>
    <name type="common">Hawaiian red shrimp</name>
    <dbReference type="NCBI Taxonomy" id="373956"/>
    <lineage>
        <taxon>Eukaryota</taxon>
        <taxon>Metazoa</taxon>
        <taxon>Ecdysozoa</taxon>
        <taxon>Arthropoda</taxon>
        <taxon>Crustacea</taxon>
        <taxon>Multicrustacea</taxon>
        <taxon>Malacostraca</taxon>
        <taxon>Eumalacostraca</taxon>
        <taxon>Eucarida</taxon>
        <taxon>Decapoda</taxon>
        <taxon>Pleocyemata</taxon>
        <taxon>Caridea</taxon>
        <taxon>Atyoidea</taxon>
        <taxon>Atyidae</taxon>
        <taxon>Halocaridina</taxon>
    </lineage>
</organism>